<dbReference type="GO" id="GO:0016787">
    <property type="term" value="F:hydrolase activity"/>
    <property type="evidence" value="ECO:0007669"/>
    <property type="project" value="UniProtKB-KW"/>
</dbReference>
<keyword evidence="2" id="KW-0547">Nucleotide-binding</keyword>
<dbReference type="PROSITE" id="PS51192">
    <property type="entry name" value="HELICASE_ATP_BIND_1"/>
    <property type="match status" value="1"/>
</dbReference>
<keyword evidence="4" id="KW-0347">Helicase</keyword>
<sequence>MSIAHKFEDRVRTNDVLISEAVDFPGLLLSKPVLKGLADGGFLKPSPIQLKAIPLGRCGLDLIVQAKSGTGKTCVFTVIALESLDITSLSLQVLVLAPTREIAQQIQSVICEVGSAMLGLKCHTFIGGLPILQDKIMCKNCHIAVGTPGRVKQLIEIGALRASSIRLFVLDEADKLLESSFQESINWIYSSLPENKQILALSATYPEYLAEHLTRYMRNPTFVRLNATDPALLGIKQYHVIVPHHPMPNIVFNAKTEMVVKIISSISFQQCLIFSNMQTRAQDLQSELQARNWPTACIAGCLQQQERSFAMDQLKTYKCRILISTDLTSRGIDADKVNLVINLDIPPDHETYLHRIGRAGRFGSFGAAITILSKGSQEKELWRIEKLCKTYIHKLPDPMPNDLVTRPVPVRLDDVVCTEQIMNCFESEASEEYINSEQAQLPVETDAEDLQAELLPETVDHIQQNSIGLHKNINDGLGCRNNVLQQVLLTQASDVSVNSQQSPLVLEKGVISQQFSCMPETGVNKQQSSSLTQTCYTSVAERSEKFRQASSLPHTKISGQESFALQDASVNGQQTLLPLETSDSVQASSSLPEADVYDQQSSSLSETCFSGQKTPSSPSETCDDVQLISFVPEASAINQQSSPLLGTGVKSQQASSLPEKGFDDKHFPSLSKADINDGLLLLNKNLVSLVQTNCSIQETSSQLEGSIDAQQLSTTENELNDQQPLLLSSGGNRPGLRSSELQDVTDSLLLSSQNEMAPVISNVSEDPDINSETSTLLFEESKKDITCQVSLQENEQEKLSDAKALTKKDTASARCEQNVSQALHQKNNTLIAAEMSIAGFPSNEIDDEENKLDPQESGCGKLLQQDTGKGEQNHRDICGDQEDIEEEYNSETSSYPEVDLHQQHAKNIEVGTKSTVFVGNLSSTHELSSGQDENELKNATANELCLQSHDESVPLWKSQLDDEEGICCLTNAHSQSFKGKDGGAEQNETSSNNDVMDEEVALPQNSVMNTSLISRDSHISNSGNQLAFIATHTVNPSIDYRSLLRESVAAPCCVDLNSEEVVKDYTNDIASDNHDQDKEKCPYLSEKYTPTDRGIYSDEHIDYSDTNTTESLEEDRGHVEGDAITHKSQTKTENNCELKMASSFKPGRPVAKAKKKSINRSFALSGFLEQLEVENVALNSLALAKTKILNGKAESEEDVLQSHNLQEKEQNPQESSSEHNLIDGCSTSFINENQGKSPCSSKLKTVEKIPELSTGLIAVEDDLGNGKNEKFNNFSISRLNRKLESHTNESYQHQSESETENGCVFAQVCDIKQKSGSMPVSLKNSDDMFGGRDIPHWLNSEYIIHEANSIDRLKAKDDSGKLNQVSHSETATDAENGAQNFKESSKPQQQNRCEMNSILIDSHQFQPGSSFFDLEKEFEMFSRSYDGSEQIPSSGCTIFQNAQFLFDDPSQFRAHCKAELKRLEDFKIWWTEKRKKATEERIRFGHGEIFTPLEKDYKLPSKTETPPTYQRPLSKEVSSFEKALYEHVKAREENIERKLYPENHAESCQKVSIQREMKENASIRNRYKRDQHIVSPAKSLDDGNEKYANNEECKKLDEMHEAMLKRRKLRKAAKKTESVEDEGYTGAELKNLGPMRETSIRQVKVSPDKTPHSSPCKPENLEISNNSSQFLAEYNSREEYDFQKNKTNNATLKELNEKSVTQMYDYIEPTNKIMSQNVNVTNVAEKGENNSEIHADPLKTIGEFVIDDQNCVTSEKALLDNNAIASERTPSTGDIGNHPGLKKSAKKSLTPIFDAVHRKQLFPEKDKNQQRKQRVECGLSHTNSGLQLKTLFPEQPKALSSGNHEKLKRNSPDAEIGNQIENTVNEKQFTEEKHKEVRRQTRHKKIAEEQVCKSHRKKYLSTQKTILTKPSKSAARLAGLEVSDGSTSPSSLSLSQEESPSSGASETDSVSKTHINRAYVSKYSYDQEDREDVSPESNITESSELDDYPDDLLEYFAYYKNYPSNLSQYHYWYQSQLQNSSHPCWVPSQHQHWPVSNQPQSNHRDRFPPLYRPSSSGLGFVRPIYPYHHYYQSCYYDYDYPSSLTISPFLYQHNLRDFQSKSFNMTHPTESFFPSADASATMQWKYICHMTKQSVRLAKMFERSEKLSS</sequence>
<evidence type="ECO:0000256" key="2">
    <source>
        <dbReference type="ARBA" id="ARBA00022741"/>
    </source>
</evidence>
<dbReference type="Pfam" id="PF00270">
    <property type="entry name" value="DEAD"/>
    <property type="match status" value="1"/>
</dbReference>
<feature type="region of interest" description="Disordered" evidence="6">
    <location>
        <begin position="641"/>
        <end position="666"/>
    </location>
</feature>
<feature type="compositionally biased region" description="Basic and acidic residues" evidence="6">
    <location>
        <begin position="1205"/>
        <end position="1221"/>
    </location>
</feature>
<dbReference type="PROSITE" id="PS00039">
    <property type="entry name" value="DEAD_ATP_HELICASE"/>
    <property type="match status" value="1"/>
</dbReference>
<evidence type="ECO:0000256" key="1">
    <source>
        <dbReference type="ARBA" id="ARBA00012552"/>
    </source>
</evidence>
<dbReference type="EMBL" id="JAWDGP010006848">
    <property type="protein sequence ID" value="KAK3734481.1"/>
    <property type="molecule type" value="Genomic_DNA"/>
</dbReference>
<dbReference type="Gene3D" id="3.40.50.300">
    <property type="entry name" value="P-loop containing nucleotide triphosphate hydrolases"/>
    <property type="match status" value="2"/>
</dbReference>
<evidence type="ECO:0000256" key="5">
    <source>
        <dbReference type="ARBA" id="ARBA00022840"/>
    </source>
</evidence>
<proteinExistence type="predicted"/>
<evidence type="ECO:0000313" key="10">
    <source>
        <dbReference type="Proteomes" id="UP001283361"/>
    </source>
</evidence>
<feature type="domain" description="Helicase C-terminal" evidence="8">
    <location>
        <begin position="258"/>
        <end position="416"/>
    </location>
</feature>
<dbReference type="CDD" id="cd18787">
    <property type="entry name" value="SF2_C_DEAD"/>
    <property type="match status" value="1"/>
</dbReference>
<protein>
    <recommendedName>
        <fullName evidence="1">RNA helicase</fullName>
        <ecNumber evidence="1">3.6.4.13</ecNumber>
    </recommendedName>
</protein>
<feature type="region of interest" description="Disordered" evidence="6">
    <location>
        <begin position="1199"/>
        <end position="1224"/>
    </location>
</feature>
<dbReference type="InterPro" id="IPR011545">
    <property type="entry name" value="DEAD/DEAH_box_helicase_dom"/>
</dbReference>
<feature type="compositionally biased region" description="Basic and acidic residues" evidence="6">
    <location>
        <begin position="1868"/>
        <end position="1879"/>
    </location>
</feature>
<dbReference type="InterPro" id="IPR000629">
    <property type="entry name" value="RNA-helicase_DEAD-box_CS"/>
</dbReference>
<organism evidence="9 10">
    <name type="scientific">Elysia crispata</name>
    <name type="common">lettuce slug</name>
    <dbReference type="NCBI Taxonomy" id="231223"/>
    <lineage>
        <taxon>Eukaryota</taxon>
        <taxon>Metazoa</taxon>
        <taxon>Spiralia</taxon>
        <taxon>Lophotrochozoa</taxon>
        <taxon>Mollusca</taxon>
        <taxon>Gastropoda</taxon>
        <taxon>Heterobranchia</taxon>
        <taxon>Euthyneura</taxon>
        <taxon>Panpulmonata</taxon>
        <taxon>Sacoglossa</taxon>
        <taxon>Placobranchoidea</taxon>
        <taxon>Plakobranchidae</taxon>
        <taxon>Elysia</taxon>
    </lineage>
</organism>
<accession>A0AAE1CT84</accession>
<feature type="compositionally biased region" description="Polar residues" evidence="6">
    <location>
        <begin position="641"/>
        <end position="656"/>
    </location>
</feature>
<evidence type="ECO:0000259" key="8">
    <source>
        <dbReference type="PROSITE" id="PS51194"/>
    </source>
</evidence>
<comment type="caution">
    <text evidence="9">The sequence shown here is derived from an EMBL/GenBank/DDBJ whole genome shotgun (WGS) entry which is preliminary data.</text>
</comment>
<feature type="compositionally biased region" description="Basic and acidic residues" evidence="6">
    <location>
        <begin position="1843"/>
        <end position="1852"/>
    </location>
</feature>
<dbReference type="PROSITE" id="PS51194">
    <property type="entry name" value="HELICASE_CTER"/>
    <property type="match status" value="1"/>
</dbReference>
<keyword evidence="5" id="KW-0067">ATP-binding</keyword>
<reference evidence="9" key="1">
    <citation type="journal article" date="2023" name="G3 (Bethesda)">
        <title>A reference genome for the long-term kleptoplast-retaining sea slug Elysia crispata morphotype clarki.</title>
        <authorList>
            <person name="Eastman K.E."/>
            <person name="Pendleton A.L."/>
            <person name="Shaikh M.A."/>
            <person name="Suttiyut T."/>
            <person name="Ogas R."/>
            <person name="Tomko P."/>
            <person name="Gavelis G."/>
            <person name="Widhalm J.R."/>
            <person name="Wisecaver J.H."/>
        </authorList>
    </citation>
    <scope>NUCLEOTIDE SEQUENCE</scope>
    <source>
        <strain evidence="9">ECLA1</strain>
    </source>
</reference>
<evidence type="ECO:0000256" key="3">
    <source>
        <dbReference type="ARBA" id="ARBA00022801"/>
    </source>
</evidence>
<dbReference type="SMART" id="SM00490">
    <property type="entry name" value="HELICc"/>
    <property type="match status" value="1"/>
</dbReference>
<feature type="compositionally biased region" description="Low complexity" evidence="6">
    <location>
        <begin position="1923"/>
        <end position="1945"/>
    </location>
</feature>
<dbReference type="SUPFAM" id="SSF52540">
    <property type="entry name" value="P-loop containing nucleoside triphosphate hydrolases"/>
    <property type="match status" value="1"/>
</dbReference>
<dbReference type="EC" id="3.6.4.13" evidence="1"/>
<dbReference type="GO" id="GO:0003724">
    <property type="term" value="F:RNA helicase activity"/>
    <property type="evidence" value="ECO:0007669"/>
    <property type="project" value="UniProtKB-EC"/>
</dbReference>
<feature type="region of interest" description="Disordered" evidence="6">
    <location>
        <begin position="1918"/>
        <end position="1985"/>
    </location>
</feature>
<feature type="domain" description="Helicase ATP-binding" evidence="7">
    <location>
        <begin position="53"/>
        <end position="223"/>
    </location>
</feature>
<feature type="region of interest" description="Disordered" evidence="6">
    <location>
        <begin position="847"/>
        <end position="874"/>
    </location>
</feature>
<feature type="region of interest" description="Disordered" evidence="6">
    <location>
        <begin position="1837"/>
        <end position="1893"/>
    </location>
</feature>
<feature type="region of interest" description="Disordered" evidence="6">
    <location>
        <begin position="1363"/>
        <end position="1390"/>
    </location>
</feature>
<dbReference type="GO" id="GO:0005524">
    <property type="term" value="F:ATP binding"/>
    <property type="evidence" value="ECO:0007669"/>
    <property type="project" value="UniProtKB-KW"/>
</dbReference>
<dbReference type="Proteomes" id="UP001283361">
    <property type="component" value="Unassembled WGS sequence"/>
</dbReference>
<dbReference type="CDD" id="cd17943">
    <property type="entry name" value="DEADc_DDX20"/>
    <property type="match status" value="1"/>
</dbReference>
<evidence type="ECO:0000313" key="9">
    <source>
        <dbReference type="EMBL" id="KAK3734481.1"/>
    </source>
</evidence>
<dbReference type="InterPro" id="IPR027417">
    <property type="entry name" value="P-loop_NTPase"/>
</dbReference>
<evidence type="ECO:0000259" key="7">
    <source>
        <dbReference type="PROSITE" id="PS51192"/>
    </source>
</evidence>
<dbReference type="GO" id="GO:0003676">
    <property type="term" value="F:nucleic acid binding"/>
    <property type="evidence" value="ECO:0007669"/>
    <property type="project" value="InterPro"/>
</dbReference>
<name>A0AAE1CT84_9GAST</name>
<feature type="compositionally biased region" description="Polar residues" evidence="6">
    <location>
        <begin position="715"/>
        <end position="731"/>
    </location>
</feature>
<keyword evidence="10" id="KW-1185">Reference proteome</keyword>
<feature type="region of interest" description="Disordered" evidence="6">
    <location>
        <begin position="715"/>
        <end position="739"/>
    </location>
</feature>
<evidence type="ECO:0000256" key="6">
    <source>
        <dbReference type="SAM" id="MobiDB-lite"/>
    </source>
</evidence>
<keyword evidence="3" id="KW-0378">Hydrolase</keyword>
<gene>
    <name evidence="9" type="ORF">RRG08_029156</name>
</gene>
<dbReference type="SMART" id="SM00487">
    <property type="entry name" value="DEXDc"/>
    <property type="match status" value="1"/>
</dbReference>
<dbReference type="Pfam" id="PF00271">
    <property type="entry name" value="Helicase_C"/>
    <property type="match status" value="1"/>
</dbReference>
<dbReference type="InterPro" id="IPR001650">
    <property type="entry name" value="Helicase_C-like"/>
</dbReference>
<feature type="region of interest" description="Disordered" evidence="6">
    <location>
        <begin position="1642"/>
        <end position="1662"/>
    </location>
</feature>
<dbReference type="PANTHER" id="PTHR47958">
    <property type="entry name" value="ATP-DEPENDENT RNA HELICASE DBP3"/>
    <property type="match status" value="1"/>
</dbReference>
<dbReference type="InterPro" id="IPR014001">
    <property type="entry name" value="Helicase_ATP-bd"/>
</dbReference>
<evidence type="ECO:0000256" key="4">
    <source>
        <dbReference type="ARBA" id="ARBA00022806"/>
    </source>
</evidence>